<evidence type="ECO:0000313" key="3">
    <source>
        <dbReference type="Proteomes" id="UP000319148"/>
    </source>
</evidence>
<dbReference type="AlphaFoldDB" id="A0A501PMI9"/>
<dbReference type="PANTHER" id="PTHR38447:SF1">
    <property type="entry name" value="RNA POLYMERASE-BINDING TRANSCRIPTION FACTOR CARD"/>
    <property type="match status" value="1"/>
</dbReference>
<proteinExistence type="predicted"/>
<dbReference type="GO" id="GO:0009303">
    <property type="term" value="P:rRNA transcription"/>
    <property type="evidence" value="ECO:0007669"/>
    <property type="project" value="TreeGrafter"/>
</dbReference>
<dbReference type="SUPFAM" id="SSF141259">
    <property type="entry name" value="CarD-like"/>
    <property type="match status" value="1"/>
</dbReference>
<dbReference type="SMART" id="SM01058">
    <property type="entry name" value="CarD_TRCF"/>
    <property type="match status" value="1"/>
</dbReference>
<dbReference type="Gene3D" id="1.20.58.1290">
    <property type="entry name" value="CarD-like, C-terminal domain"/>
    <property type="match status" value="1"/>
</dbReference>
<dbReference type="InterPro" id="IPR048792">
    <property type="entry name" value="CarD_C"/>
</dbReference>
<dbReference type="OrthoDB" id="9786074at2"/>
<name>A0A501PMI9_9PROT</name>
<comment type="caution">
    <text evidence="2">The sequence shown here is derived from an EMBL/GenBank/DDBJ whole genome shotgun (WGS) entry which is preliminary data.</text>
</comment>
<dbReference type="EMBL" id="VFIY01000005">
    <property type="protein sequence ID" value="TPD61700.1"/>
    <property type="molecule type" value="Genomic_DNA"/>
</dbReference>
<dbReference type="Pfam" id="PF02559">
    <property type="entry name" value="CarD_TRCF_RID"/>
    <property type="match status" value="1"/>
</dbReference>
<accession>A0A501PMI9</accession>
<feature type="domain" description="CarD-like/TRCF RNAP-interacting" evidence="1">
    <location>
        <begin position="8"/>
        <end position="118"/>
    </location>
</feature>
<evidence type="ECO:0000259" key="1">
    <source>
        <dbReference type="SMART" id="SM01058"/>
    </source>
</evidence>
<dbReference type="InterPro" id="IPR052531">
    <property type="entry name" value="CarD-like_regulator"/>
</dbReference>
<dbReference type="InterPro" id="IPR036101">
    <property type="entry name" value="CarD-like/TRCF_RID_sf"/>
</dbReference>
<protein>
    <submittedName>
        <fullName evidence="2">CarD family transcriptional regulator</fullName>
    </submittedName>
</protein>
<keyword evidence="3" id="KW-1185">Reference proteome</keyword>
<sequence length="167" mass="18924">MVKSNTLRFAVNDNIVYPKHGVGVIIDIEEQEISGMKLELYVIRFESEKMTLRVPTNKAEGAGMRALSNKNVMDKAFVTLKGKAKVKRTMWSRRAQEYEAKINSGNLISLAEVVRDLHRSGDQTEQSYSERQIYESAISRLAREVAAVEDIAEKEALEKLETYLQVA</sequence>
<organism evidence="2 3">
    <name type="scientific">Emcibacter nanhaiensis</name>
    <dbReference type="NCBI Taxonomy" id="1505037"/>
    <lineage>
        <taxon>Bacteria</taxon>
        <taxon>Pseudomonadati</taxon>
        <taxon>Pseudomonadota</taxon>
        <taxon>Alphaproteobacteria</taxon>
        <taxon>Emcibacterales</taxon>
        <taxon>Emcibacteraceae</taxon>
        <taxon>Emcibacter</taxon>
    </lineage>
</organism>
<dbReference type="RefSeq" id="WP_139939289.1">
    <property type="nucleotide sequence ID" value="NZ_JBHSYP010000003.1"/>
</dbReference>
<reference evidence="3" key="1">
    <citation type="submission" date="2019-06" db="EMBL/GenBank/DDBJ databases">
        <title>The complete genome of Emcibacter congregatus ZYLT.</title>
        <authorList>
            <person name="Zhao Z."/>
        </authorList>
    </citation>
    <scope>NUCLEOTIDE SEQUENCE [LARGE SCALE GENOMIC DNA]</scope>
    <source>
        <strain evidence="3">MCCC 1A06723</strain>
    </source>
</reference>
<evidence type="ECO:0000313" key="2">
    <source>
        <dbReference type="EMBL" id="TPD61700.1"/>
    </source>
</evidence>
<dbReference type="Proteomes" id="UP000319148">
    <property type="component" value="Unassembled WGS sequence"/>
</dbReference>
<dbReference type="Pfam" id="PF21095">
    <property type="entry name" value="CarD_C"/>
    <property type="match status" value="1"/>
</dbReference>
<dbReference type="InterPro" id="IPR003711">
    <property type="entry name" value="CarD-like/TRCF_RID"/>
</dbReference>
<dbReference type="InterPro" id="IPR042215">
    <property type="entry name" value="CarD-like_C"/>
</dbReference>
<gene>
    <name evidence="2" type="ORF">FIV46_05670</name>
</gene>
<dbReference type="PANTHER" id="PTHR38447">
    <property type="entry name" value="TRANSCRIPTION FACTOR YDEB-RELATED"/>
    <property type="match status" value="1"/>
</dbReference>
<dbReference type="Gene3D" id="2.40.10.170">
    <property type="match status" value="1"/>
</dbReference>